<sequence length="1826" mass="200865">MTSTFAAQLRTIAAHSTNELDLRARRDAHAESLIFERSIAVKQDWETVYQICVEGFRELCLLDSRLKEFEGNLYSPQAKDQDREQLSKAQNEALGVVLERCLALLGSKVILRPGLRAVEWLVRRFRVHVYNTGALLATLLPYHETPIFQNVLSTIPANKLVNEWKFLNPYHKVAPSVPRHAVIYTATNSDPFFSYFNNHTLRACQDGAGHSQLLRFWGSMFIEAVAARLNQVKSGRKEVEKQRLEDALLKIFPVLVDGFAAREYPEVIVTCFTVSLILASNSNLEDSVLDSMLRAVAPFVTDADVDPKSALACVAILAGRKTDRRLPKIVLETLMKVRDLKTRLLELRGHVTDDLLEALISSSLSGIKKSNHASRLSFVEGLLEMSLDLSEPTAISRFVAVLLRKLPKKDSTNAADSAIRAEIIGLLQKLNDNTAFSATFPKAVQLAGQSLADVETAIEGTIESTNGVYLIEPAPMDVDSTHPEDSTDAKAIEAMLASLPSKSVELSFLKTGHSALFDQLLQAFALCQKNDDQLGIFQSLPLWGQKGEQSSDLRTSFFLKVACIAVPAQQVAALRIIANLITSSPRQPSQFLIPYFTVLLADSAQSVRRSVVACLLALNDKISKMAKEDDDQQKATETIYDGLAMVETKRLAPGQAAKILGQVYIPVLEECVLDASHIRQVLETAFDSAARSSSSGARTANVELKKSLKHDLFELLIDAARGTPVFRVKVRLVELLLGVPKVGTTTTSKALAPVLKEWASLTETDAKSTASSANLSPSQTDAVMVQLINPRGKDAVGEALAMLNSGNSQLRSALVSAFFDRLVSIWQDMKEETQISSAVTLFDMAFSDNAAIAGGARDVFHSANLSTSVLSTLLDHACSGLAQMPTEVPAKKRRRTSHGRASIPRDTTMELDVADSRLTFALEIVENSKPENHPQLLGNLFEVLITLRRLKDKSTTESPYLLSLCLSSILAIIDKARQSRKPNLDMSSIRADLVTDCVRSSGNPQVQATALLLSASLASLAPERVLHTIMPIFTFMGHGILSKEDERSIYVTNQAIDHIIPPLVSTLKKQDARNLVHSTSSLLTSFVTAYDHIPQHRRTAFYQRLLNRLGAEDFAFAIIALLASRKRRQDISGFFTDLIGGLPAVSQLSTHRKLLGLVTDIFSPKPHNAEPLLDITKSSKPEEREREAKVLLEATANVLGNKGLKAQVKRIHKLPESDVEDFWAEYRNCIPQLLALLKDQKAHHPALIASTRRCLSALLELPSLAELLEVTPSLLQEMDQIDDKELQPLALRVLATQLQNNAPKDSKTQSAAIAILPTIETIIRTTQNEAFRHAAITSLDRIVEVYGRKSPDQIISTSNVLMESNTGLYSEDTRTQIMSLLCLASVVEVLKESAVPLVPPSMSKVLDLLDVSLHSVVRNVVLHNAAFTLISSFITHVPFMVSDENVVAILKLAHKSSRANLEASCKESRIETLSLLAQKMDLTSITTSLNRVWTETLTDINVETATEYLDVLAQAIEKNTKATVVRSAESISEFMLQVLDLRRQESSLSAEDIDTIESKLQALSIPFIYKLNDTAFRPLFENWVDWAVKASDLDDDATADLEGAKSARQLSLFRFAEHFFSTLKSIVTSYAGYILDPANAILRSVADSADANENMLPLYKATLNLLTTVMQHDADGFFASPSHFSPLSELLVKQLTLAATKVKPLRGVVSSAVIPAIVALATATLDTPAHHHSINHGLCQLRHHASGHVRLAAIRTHIALTEDEDVGEEWVNNVVVGTSTEGVGGSGETMVYVNESLEDDDEDVEREVRRWVRMVRETVGEDVFEV</sequence>
<keyword evidence="14" id="KW-1185">Reference proteome</keyword>
<evidence type="ECO:0000256" key="1">
    <source>
        <dbReference type="ARBA" id="ARBA00004604"/>
    </source>
</evidence>
<dbReference type="Proteomes" id="UP001203852">
    <property type="component" value="Unassembled WGS sequence"/>
</dbReference>
<dbReference type="GO" id="GO:0030686">
    <property type="term" value="C:90S preribosome"/>
    <property type="evidence" value="ECO:0007669"/>
    <property type="project" value="TreeGrafter"/>
</dbReference>
<dbReference type="InterPro" id="IPR016024">
    <property type="entry name" value="ARM-type_fold"/>
</dbReference>
<dbReference type="InterPro" id="IPR012954">
    <property type="entry name" value="BP28_C_dom"/>
</dbReference>
<evidence type="ECO:0000256" key="8">
    <source>
        <dbReference type="ARBA" id="ARBA00023274"/>
    </source>
</evidence>
<dbReference type="GO" id="GO:0030515">
    <property type="term" value="F:snoRNA binding"/>
    <property type="evidence" value="ECO:0007669"/>
    <property type="project" value="TreeGrafter"/>
</dbReference>
<comment type="subunit">
    <text evidence="3 11">Component of the ribosomal small subunit (SSU) processome.</text>
</comment>
<accession>A0AAN6DLB0</accession>
<dbReference type="InterPro" id="IPR021133">
    <property type="entry name" value="HEAT_type_2"/>
</dbReference>
<dbReference type="EMBL" id="MU404363">
    <property type="protein sequence ID" value="KAI1608549.1"/>
    <property type="molecule type" value="Genomic_DNA"/>
</dbReference>
<evidence type="ECO:0000256" key="6">
    <source>
        <dbReference type="ARBA" id="ARBA00022552"/>
    </source>
</evidence>
<gene>
    <name evidence="13" type="ORF">EDD36DRAFT_103365</name>
</gene>
<keyword evidence="5 11" id="KW-0690">Ribosome biogenesis</keyword>
<comment type="caution">
    <text evidence="13">The sequence shown here is derived from an EMBL/GenBank/DDBJ whole genome shotgun (WGS) entry which is preliminary data.</text>
</comment>
<evidence type="ECO:0000256" key="10">
    <source>
        <dbReference type="PROSITE-ProRule" id="PRU00103"/>
    </source>
</evidence>
<evidence type="ECO:0000259" key="12">
    <source>
        <dbReference type="SMART" id="SM01036"/>
    </source>
</evidence>
<keyword evidence="7 11" id="KW-0539">Nucleus</keyword>
<evidence type="ECO:0000313" key="14">
    <source>
        <dbReference type="Proteomes" id="UP001203852"/>
    </source>
</evidence>
<name>A0AAN6DLB0_9EURO</name>
<evidence type="ECO:0000256" key="2">
    <source>
        <dbReference type="ARBA" id="ARBA00010559"/>
    </source>
</evidence>
<comment type="function">
    <text evidence="9">Involved in nucleolar processing of pre-18S ribosomal RNA. Involved in ribosome biosynthesis.</text>
</comment>
<dbReference type="InterPro" id="IPR040191">
    <property type="entry name" value="UTP10"/>
</dbReference>
<dbReference type="GO" id="GO:0045943">
    <property type="term" value="P:positive regulation of transcription by RNA polymerase I"/>
    <property type="evidence" value="ECO:0007669"/>
    <property type="project" value="TreeGrafter"/>
</dbReference>
<comment type="subcellular location">
    <subcellularLocation>
        <location evidence="1 11">Nucleus</location>
        <location evidence="1 11">Nucleolus</location>
    </subcellularLocation>
</comment>
<evidence type="ECO:0000313" key="13">
    <source>
        <dbReference type="EMBL" id="KAI1608549.1"/>
    </source>
</evidence>
<reference evidence="13" key="1">
    <citation type="journal article" date="2022" name="bioRxiv">
        <title>Deciphering the potential niche of two novel black yeast fungi from a biological soil crust based on their genomes, phenotypes, and melanin regulation.</title>
        <authorList>
            <consortium name="DOE Joint Genome Institute"/>
            <person name="Carr E.C."/>
            <person name="Barton Q."/>
            <person name="Grambo S."/>
            <person name="Sullivan M."/>
            <person name="Renfro C.M."/>
            <person name="Kuo A."/>
            <person name="Pangilinan J."/>
            <person name="Lipzen A."/>
            <person name="Keymanesh K."/>
            <person name="Savage E."/>
            <person name="Barry K."/>
            <person name="Grigoriev I.V."/>
            <person name="Riekhof W.R."/>
            <person name="Harris S.S."/>
        </authorList>
    </citation>
    <scope>NUCLEOTIDE SEQUENCE</scope>
    <source>
        <strain evidence="13">JF 03-4F</strain>
    </source>
</reference>
<dbReference type="InterPro" id="IPR022125">
    <property type="entry name" value="U3snoRNP10_N"/>
</dbReference>
<evidence type="ECO:0000256" key="7">
    <source>
        <dbReference type="ARBA" id="ARBA00023242"/>
    </source>
</evidence>
<dbReference type="GO" id="GO:0034455">
    <property type="term" value="C:t-UTP complex"/>
    <property type="evidence" value="ECO:0007669"/>
    <property type="project" value="TreeGrafter"/>
</dbReference>
<organism evidence="13 14">
    <name type="scientific">Exophiala viscosa</name>
    <dbReference type="NCBI Taxonomy" id="2486360"/>
    <lineage>
        <taxon>Eukaryota</taxon>
        <taxon>Fungi</taxon>
        <taxon>Dikarya</taxon>
        <taxon>Ascomycota</taxon>
        <taxon>Pezizomycotina</taxon>
        <taxon>Eurotiomycetes</taxon>
        <taxon>Chaetothyriomycetidae</taxon>
        <taxon>Chaetothyriales</taxon>
        <taxon>Herpotrichiellaceae</taxon>
        <taxon>Exophiala</taxon>
    </lineage>
</organism>
<dbReference type="PANTHER" id="PTHR13457:SF1">
    <property type="entry name" value="HEAT REPEAT-CONTAINING PROTEIN 1"/>
    <property type="match status" value="1"/>
</dbReference>
<evidence type="ECO:0000256" key="9">
    <source>
        <dbReference type="ARBA" id="ARBA00025076"/>
    </source>
</evidence>
<dbReference type="Pfam" id="PF12397">
    <property type="entry name" value="U3snoRNP10"/>
    <property type="match status" value="1"/>
</dbReference>
<comment type="similarity">
    <text evidence="2 11">Belongs to the HEATR1/UTP10 family.</text>
</comment>
<evidence type="ECO:0000256" key="5">
    <source>
        <dbReference type="ARBA" id="ARBA00022517"/>
    </source>
</evidence>
<protein>
    <recommendedName>
        <fullName evidence="4 11">U3 small nucleolar RNA-associated protein 10</fullName>
    </recommendedName>
</protein>
<feature type="domain" description="BP28 C-terminal" evidence="12">
    <location>
        <begin position="1521"/>
        <end position="1677"/>
    </location>
</feature>
<keyword evidence="6 11" id="KW-0698">rRNA processing</keyword>
<dbReference type="SMART" id="SM01036">
    <property type="entry name" value="BP28CT"/>
    <property type="match status" value="1"/>
</dbReference>
<evidence type="ECO:0000256" key="11">
    <source>
        <dbReference type="RuleBase" id="RU367065"/>
    </source>
</evidence>
<dbReference type="PANTHER" id="PTHR13457">
    <property type="entry name" value="BAP28"/>
    <property type="match status" value="1"/>
</dbReference>
<dbReference type="SUPFAM" id="SSF48371">
    <property type="entry name" value="ARM repeat"/>
    <property type="match status" value="2"/>
</dbReference>
<evidence type="ECO:0000256" key="4">
    <source>
        <dbReference type="ARBA" id="ARBA00015399"/>
    </source>
</evidence>
<dbReference type="PROSITE" id="PS50077">
    <property type="entry name" value="HEAT_REPEAT"/>
    <property type="match status" value="1"/>
</dbReference>
<proteinExistence type="inferred from homology"/>
<feature type="repeat" description="HEAT" evidence="10">
    <location>
        <begin position="592"/>
        <end position="630"/>
    </location>
</feature>
<dbReference type="GO" id="GO:0000462">
    <property type="term" value="P:maturation of SSU-rRNA from tricistronic rRNA transcript (SSU-rRNA, 5.8S rRNA, LSU-rRNA)"/>
    <property type="evidence" value="ECO:0007669"/>
    <property type="project" value="TreeGrafter"/>
</dbReference>
<keyword evidence="8 11" id="KW-0687">Ribonucleoprotein</keyword>
<dbReference type="GO" id="GO:0032040">
    <property type="term" value="C:small-subunit processome"/>
    <property type="evidence" value="ECO:0007669"/>
    <property type="project" value="TreeGrafter"/>
</dbReference>
<dbReference type="Pfam" id="PF08146">
    <property type="entry name" value="BP28CT"/>
    <property type="match status" value="1"/>
</dbReference>
<evidence type="ECO:0000256" key="3">
    <source>
        <dbReference type="ARBA" id="ARBA00011399"/>
    </source>
</evidence>